<evidence type="ECO:0000256" key="2">
    <source>
        <dbReference type="ARBA" id="ARBA00022643"/>
    </source>
</evidence>
<dbReference type="GO" id="GO:0004497">
    <property type="term" value="F:monooxygenase activity"/>
    <property type="evidence" value="ECO:0007669"/>
    <property type="project" value="UniProtKB-KW"/>
</dbReference>
<dbReference type="Proteomes" id="UP000037962">
    <property type="component" value="Unassembled WGS sequence"/>
</dbReference>
<evidence type="ECO:0000256" key="3">
    <source>
        <dbReference type="ARBA" id="ARBA00023002"/>
    </source>
</evidence>
<keyword evidence="3" id="KW-0560">Oxidoreductase</keyword>
<name>A0A7V8LNZ3_9MYCO</name>
<dbReference type="GO" id="GO:0016705">
    <property type="term" value="F:oxidoreductase activity, acting on paired donors, with incorporation or reduction of molecular oxygen"/>
    <property type="evidence" value="ECO:0007669"/>
    <property type="project" value="InterPro"/>
</dbReference>
<dbReference type="InterPro" id="IPR036661">
    <property type="entry name" value="Luciferase-like_sf"/>
</dbReference>
<dbReference type="PANTHER" id="PTHR30011">
    <property type="entry name" value="ALKANESULFONATE MONOOXYGENASE-RELATED"/>
    <property type="match status" value="1"/>
</dbReference>
<evidence type="ECO:0000259" key="5">
    <source>
        <dbReference type="Pfam" id="PF00296"/>
    </source>
</evidence>
<dbReference type="EMBL" id="LJFS01000008">
    <property type="protein sequence ID" value="KPG35151.1"/>
    <property type="molecule type" value="Genomic_DNA"/>
</dbReference>
<evidence type="ECO:0000256" key="4">
    <source>
        <dbReference type="ARBA" id="ARBA00023033"/>
    </source>
</evidence>
<evidence type="ECO:0000313" key="8">
    <source>
        <dbReference type="Proteomes" id="UP000037843"/>
    </source>
</evidence>
<evidence type="ECO:0000313" key="7">
    <source>
        <dbReference type="EMBL" id="KPG35151.1"/>
    </source>
</evidence>
<keyword evidence="2" id="KW-0288">FMN</keyword>
<dbReference type="GeneID" id="45765661"/>
<dbReference type="AlphaFoldDB" id="A0A7V8LNZ3"/>
<dbReference type="Proteomes" id="UP000037843">
    <property type="component" value="Unassembled WGS sequence"/>
</dbReference>
<sequence length="332" mass="36377">MRDLFTEHPGYTRMFAPGKLTVGLFLPLWQYDRSMNSMAGQGEIIEAADGSEFAALWVRDVPLYDPGFRDVGQVFDPWTYLAWLAARTSRLSLAAGSIVFSLRHPIDIAKQSASIDQLSGGRLVVGAASGDRAAEYPAYGIDHASRGQRYREAVKWFRTLTEETAPRITGPYSTFGGGLDLLPKPAARRVPLIVTGSSQQEPTWIAENADGWLVYPGAYDRAGTGELGRRIAAWRELVPGQEFRPVATNEWIDLVEDRKSPPTPLRGGFVLRTGTDGLLDLLGRWRDAGVNHGALGVQHGARPAGEAVQQLIEEVAPEFPALVGPKPLTTRW</sequence>
<organism evidence="6 8">
    <name type="scientific">Mycobacteroides immunogenum</name>
    <dbReference type="NCBI Taxonomy" id="83262"/>
    <lineage>
        <taxon>Bacteria</taxon>
        <taxon>Bacillati</taxon>
        <taxon>Actinomycetota</taxon>
        <taxon>Actinomycetes</taxon>
        <taxon>Mycobacteriales</taxon>
        <taxon>Mycobacteriaceae</taxon>
        <taxon>Mycobacteroides</taxon>
    </lineage>
</organism>
<dbReference type="InterPro" id="IPR011251">
    <property type="entry name" value="Luciferase-like_dom"/>
</dbReference>
<dbReference type="InterPro" id="IPR051260">
    <property type="entry name" value="Diverse_substr_monoxygenases"/>
</dbReference>
<dbReference type="RefSeq" id="WP_043079069.1">
    <property type="nucleotide sequence ID" value="NZ_CP011530.1"/>
</dbReference>
<dbReference type="KEGG" id="miz:BAB75_17480"/>
<proteinExistence type="predicted"/>
<dbReference type="PANTHER" id="PTHR30011:SF16">
    <property type="entry name" value="C2H2 FINGER DOMAIN TRANSCRIPTION FACTOR (EUROFUNG)-RELATED"/>
    <property type="match status" value="1"/>
</dbReference>
<reference evidence="8 9" key="1">
    <citation type="submission" date="2015-09" db="EMBL/GenBank/DDBJ databases">
        <title>Genome Sequences of Mycobacterium immunogenum Isolates, Recuperated from a Chloraminated Drinking Water Distribution System Simulator Subjected to Episodes of Nitrification.</title>
        <authorList>
            <person name="Gomez-Alvarez V."/>
            <person name="Revetta R.P."/>
        </authorList>
    </citation>
    <scope>NUCLEOTIDE SEQUENCE [LARGE SCALE GENOMIC DNA]</scope>
    <source>
        <strain evidence="6 8">H008</strain>
        <strain evidence="7 9">H076</strain>
    </source>
</reference>
<dbReference type="EMBL" id="LJFO01000008">
    <property type="protein sequence ID" value="KPG09792.1"/>
    <property type="molecule type" value="Genomic_DNA"/>
</dbReference>
<keyword evidence="4" id="KW-0503">Monooxygenase</keyword>
<feature type="domain" description="Luciferase-like" evidence="5">
    <location>
        <begin position="37"/>
        <end position="233"/>
    </location>
</feature>
<comment type="caution">
    <text evidence="6">The sequence shown here is derived from an EMBL/GenBank/DDBJ whole genome shotgun (WGS) entry which is preliminary data.</text>
</comment>
<protein>
    <submittedName>
        <fullName evidence="6">Luciferase</fullName>
    </submittedName>
</protein>
<keyword evidence="1" id="KW-0285">Flavoprotein</keyword>
<dbReference type="Gene3D" id="3.20.20.30">
    <property type="entry name" value="Luciferase-like domain"/>
    <property type="match status" value="1"/>
</dbReference>
<keyword evidence="9" id="KW-1185">Reference proteome</keyword>
<dbReference type="SUPFAM" id="SSF51679">
    <property type="entry name" value="Bacterial luciferase-like"/>
    <property type="match status" value="1"/>
</dbReference>
<evidence type="ECO:0000313" key="9">
    <source>
        <dbReference type="Proteomes" id="UP000037962"/>
    </source>
</evidence>
<dbReference type="Pfam" id="PF00296">
    <property type="entry name" value="Bac_luciferase"/>
    <property type="match status" value="1"/>
</dbReference>
<gene>
    <name evidence="6" type="ORF">AN908_15845</name>
    <name evidence="7" type="ORF">AN912_08530</name>
</gene>
<evidence type="ECO:0000313" key="6">
    <source>
        <dbReference type="EMBL" id="KPG09792.1"/>
    </source>
</evidence>
<dbReference type="NCBIfam" id="TIGR03571">
    <property type="entry name" value="lucif_BA3436"/>
    <property type="match status" value="1"/>
</dbReference>
<accession>A0A7V8LNZ3</accession>
<dbReference type="InterPro" id="IPR020020">
    <property type="entry name" value="Luciferase-type_oxidoreductase"/>
</dbReference>
<dbReference type="OrthoDB" id="9781803at2"/>
<evidence type="ECO:0000256" key="1">
    <source>
        <dbReference type="ARBA" id="ARBA00022630"/>
    </source>
</evidence>